<keyword evidence="2" id="KW-1185">Reference proteome</keyword>
<proteinExistence type="predicted"/>
<comment type="caution">
    <text evidence="1">The sequence shown here is derived from an EMBL/GenBank/DDBJ whole genome shotgun (WGS) entry which is preliminary data.</text>
</comment>
<name>A0AAE0KGN3_9PEZI</name>
<protein>
    <submittedName>
        <fullName evidence="1">Uncharacterized protein</fullName>
    </submittedName>
</protein>
<dbReference type="InterPro" id="IPR021822">
    <property type="entry name" value="DUF3405"/>
</dbReference>
<evidence type="ECO:0000313" key="2">
    <source>
        <dbReference type="Proteomes" id="UP001287356"/>
    </source>
</evidence>
<dbReference type="PANTHER" id="PTHR36205:SF2">
    <property type="entry name" value="MAJOR FACILITATOR SUPERFAMILY TRANSPORTER"/>
    <property type="match status" value="1"/>
</dbReference>
<organism evidence="1 2">
    <name type="scientific">Lasiosphaeria ovina</name>
    <dbReference type="NCBI Taxonomy" id="92902"/>
    <lineage>
        <taxon>Eukaryota</taxon>
        <taxon>Fungi</taxon>
        <taxon>Dikarya</taxon>
        <taxon>Ascomycota</taxon>
        <taxon>Pezizomycotina</taxon>
        <taxon>Sordariomycetes</taxon>
        <taxon>Sordariomycetidae</taxon>
        <taxon>Sordariales</taxon>
        <taxon>Lasiosphaeriaceae</taxon>
        <taxon>Lasiosphaeria</taxon>
    </lineage>
</organism>
<dbReference type="PANTHER" id="PTHR36205">
    <property type="entry name" value="CHROMOSOME 19, WHOLE GENOME SHOTGUN SEQUENCE"/>
    <property type="match status" value="1"/>
</dbReference>
<dbReference type="AlphaFoldDB" id="A0AAE0KGN3"/>
<reference evidence="1" key="1">
    <citation type="journal article" date="2023" name="Mol. Phylogenet. Evol.">
        <title>Genome-scale phylogeny and comparative genomics of the fungal order Sordariales.</title>
        <authorList>
            <person name="Hensen N."/>
            <person name="Bonometti L."/>
            <person name="Westerberg I."/>
            <person name="Brannstrom I.O."/>
            <person name="Guillou S."/>
            <person name="Cros-Aarteil S."/>
            <person name="Calhoun S."/>
            <person name="Haridas S."/>
            <person name="Kuo A."/>
            <person name="Mondo S."/>
            <person name="Pangilinan J."/>
            <person name="Riley R."/>
            <person name="LaButti K."/>
            <person name="Andreopoulos B."/>
            <person name="Lipzen A."/>
            <person name="Chen C."/>
            <person name="Yan M."/>
            <person name="Daum C."/>
            <person name="Ng V."/>
            <person name="Clum A."/>
            <person name="Steindorff A."/>
            <person name="Ohm R.A."/>
            <person name="Martin F."/>
            <person name="Silar P."/>
            <person name="Natvig D.O."/>
            <person name="Lalanne C."/>
            <person name="Gautier V."/>
            <person name="Ament-Velasquez S.L."/>
            <person name="Kruys A."/>
            <person name="Hutchinson M.I."/>
            <person name="Powell A.J."/>
            <person name="Barry K."/>
            <person name="Miller A.N."/>
            <person name="Grigoriev I.V."/>
            <person name="Debuchy R."/>
            <person name="Gladieux P."/>
            <person name="Hiltunen Thoren M."/>
            <person name="Johannesson H."/>
        </authorList>
    </citation>
    <scope>NUCLEOTIDE SEQUENCE</scope>
    <source>
        <strain evidence="1">CBS 958.72</strain>
    </source>
</reference>
<sequence length="598" mass="69623">MSRHLLAWNRLRRLFHNRLTLISAFIVCSVWLLTSDLRSPAEWPSLPGLAPNPPTPIPPPKRMSNANYTVPPLGERVLCVGPRGHLLTKSPDDDLKEIELEMPYPTPFTGSYEALGIDLTFMSADGRYGPYGFGAEKDSYTRQRVDWDRVDWAKLQNECFERNSHRFPPTAKKLENTLASYRFSFRNLSQIPEVRHWHEFRSTRRTAVVVRVWRGYEYMPEDMFYLRSLVAEAALKTGGEYQVILLVDMKDYEGNIFGSSEEYLQGLKSAGIPPEFQSMALLWDDRLLSSWYPDIEEHRTMWQVYQPMQLLALHYPEYDHFWQVELDMRFTGDAGRYLDRLTSFARNEPRKQAFERSTFMHMQQMIGDYDEFFNEVDKVHNGSAVIWGPLRIPEIQPIGPDPPTRFAKDEHFKWGVGEEADVIVTSFCNNVLNAHQWVFQGWLGGFSAGLKTPRFFCPPAIMRTSRALLFVIHEAQIRQHLRVPSEATPPSFALWHGLKFSFPQHPVFWHERDDFATQEKWWKGGPAKSSTGIGPDDIGHPRGYGLTFWWETDWPRQIYNAWQGRRLDDGVPRPWILQDRDGQIYAPSMLLHPMKHSR</sequence>
<dbReference type="Proteomes" id="UP001287356">
    <property type="component" value="Unassembled WGS sequence"/>
</dbReference>
<gene>
    <name evidence="1" type="ORF">B0T24DRAFT_677335</name>
</gene>
<reference evidence="1" key="2">
    <citation type="submission" date="2023-06" db="EMBL/GenBank/DDBJ databases">
        <authorList>
            <consortium name="Lawrence Berkeley National Laboratory"/>
            <person name="Haridas S."/>
            <person name="Hensen N."/>
            <person name="Bonometti L."/>
            <person name="Westerberg I."/>
            <person name="Brannstrom I.O."/>
            <person name="Guillou S."/>
            <person name="Cros-Aarteil S."/>
            <person name="Calhoun S."/>
            <person name="Kuo A."/>
            <person name="Mondo S."/>
            <person name="Pangilinan J."/>
            <person name="Riley R."/>
            <person name="Labutti K."/>
            <person name="Andreopoulos B."/>
            <person name="Lipzen A."/>
            <person name="Chen C."/>
            <person name="Yanf M."/>
            <person name="Daum C."/>
            <person name="Ng V."/>
            <person name="Clum A."/>
            <person name="Steindorff A."/>
            <person name="Ohm R."/>
            <person name="Martin F."/>
            <person name="Silar P."/>
            <person name="Natvig D."/>
            <person name="Lalanne C."/>
            <person name="Gautier V."/>
            <person name="Ament-Velasquez S.L."/>
            <person name="Kruys A."/>
            <person name="Hutchinson M.I."/>
            <person name="Powell A.J."/>
            <person name="Barry K."/>
            <person name="Miller A.N."/>
            <person name="Grigoriev I.V."/>
            <person name="Debuchy R."/>
            <person name="Gladieux P."/>
            <person name="Thoren M.H."/>
            <person name="Johannesson H."/>
        </authorList>
    </citation>
    <scope>NUCLEOTIDE SEQUENCE</scope>
    <source>
        <strain evidence="1">CBS 958.72</strain>
    </source>
</reference>
<evidence type="ECO:0000313" key="1">
    <source>
        <dbReference type="EMBL" id="KAK3376443.1"/>
    </source>
</evidence>
<accession>A0AAE0KGN3</accession>
<dbReference type="EMBL" id="JAULSN010000003">
    <property type="protein sequence ID" value="KAK3376443.1"/>
    <property type="molecule type" value="Genomic_DNA"/>
</dbReference>
<dbReference type="Pfam" id="PF11885">
    <property type="entry name" value="DUF3405"/>
    <property type="match status" value="1"/>
</dbReference>